<feature type="transmembrane region" description="Helical" evidence="7">
    <location>
        <begin position="105"/>
        <end position="129"/>
    </location>
</feature>
<evidence type="ECO:0000256" key="4">
    <source>
        <dbReference type="ARBA" id="ARBA00022692"/>
    </source>
</evidence>
<name>A0A9J6QRD4_9FIRM</name>
<dbReference type="Gene3D" id="1.20.1510.10">
    <property type="entry name" value="Cation efflux protein transmembrane domain"/>
    <property type="match status" value="1"/>
</dbReference>
<dbReference type="SUPFAM" id="SSF160240">
    <property type="entry name" value="Cation efflux protein cytoplasmic domain-like"/>
    <property type="match status" value="1"/>
</dbReference>
<dbReference type="Proteomes" id="UP001065549">
    <property type="component" value="Unassembled WGS sequence"/>
</dbReference>
<feature type="domain" description="Cation efflux protein transmembrane" evidence="8">
    <location>
        <begin position="5"/>
        <end position="198"/>
    </location>
</feature>
<dbReference type="Pfam" id="PF16916">
    <property type="entry name" value="ZT_dimer"/>
    <property type="match status" value="1"/>
</dbReference>
<keyword evidence="5 7" id="KW-1133">Transmembrane helix</keyword>
<feature type="transmembrane region" description="Helical" evidence="7">
    <location>
        <begin position="30"/>
        <end position="51"/>
    </location>
</feature>
<feature type="transmembrane region" description="Helical" evidence="7">
    <location>
        <begin position="72"/>
        <end position="93"/>
    </location>
</feature>
<evidence type="ECO:0000256" key="7">
    <source>
        <dbReference type="SAM" id="Phobius"/>
    </source>
</evidence>
<organism evidence="10 11">
    <name type="scientific">Hominibacterium faecale</name>
    <dbReference type="NCBI Taxonomy" id="2839743"/>
    <lineage>
        <taxon>Bacteria</taxon>
        <taxon>Bacillati</taxon>
        <taxon>Bacillota</taxon>
        <taxon>Clostridia</taxon>
        <taxon>Peptostreptococcales</taxon>
        <taxon>Anaerovoracaceae</taxon>
        <taxon>Hominibacterium</taxon>
    </lineage>
</organism>
<comment type="caution">
    <text evidence="10">The sequence shown here is derived from an EMBL/GenBank/DDBJ whole genome shotgun (WGS) entry which is preliminary data.</text>
</comment>
<comment type="similarity">
    <text evidence="2">Belongs to the cation diffusion facilitator (CDF) transporter (TC 2.A.4) family.</text>
</comment>
<accession>A0A9J6QRD4</accession>
<keyword evidence="6 7" id="KW-0472">Membrane</keyword>
<dbReference type="InterPro" id="IPR027469">
    <property type="entry name" value="Cation_efflux_TMD_sf"/>
</dbReference>
<dbReference type="Pfam" id="PF01545">
    <property type="entry name" value="Cation_efflux"/>
    <property type="match status" value="1"/>
</dbReference>
<dbReference type="GO" id="GO:0008324">
    <property type="term" value="F:monoatomic cation transmembrane transporter activity"/>
    <property type="evidence" value="ECO:0007669"/>
    <property type="project" value="InterPro"/>
</dbReference>
<reference evidence="10" key="1">
    <citation type="submission" date="2022-09" db="EMBL/GenBank/DDBJ databases">
        <title>Culturomic study of gut microbiota in children with autism spectrum disorder.</title>
        <authorList>
            <person name="Efimov B.A."/>
            <person name="Chaplin A.V."/>
            <person name="Sokolova S.R."/>
            <person name="Pikina A.P."/>
            <person name="Korzhanova M."/>
            <person name="Belova V."/>
            <person name="Korostin D."/>
        </authorList>
    </citation>
    <scope>NUCLEOTIDE SEQUENCE</scope>
    <source>
        <strain evidence="10">ASD5510</strain>
    </source>
</reference>
<comment type="subcellular location">
    <subcellularLocation>
        <location evidence="1">Membrane</location>
        <topology evidence="1">Multi-pass membrane protein</topology>
    </subcellularLocation>
</comment>
<evidence type="ECO:0000256" key="2">
    <source>
        <dbReference type="ARBA" id="ARBA00008114"/>
    </source>
</evidence>
<dbReference type="PANTHER" id="PTHR43840">
    <property type="entry name" value="MITOCHONDRIAL METAL TRANSPORTER 1-RELATED"/>
    <property type="match status" value="1"/>
</dbReference>
<dbReference type="Gene3D" id="3.30.70.1350">
    <property type="entry name" value="Cation efflux protein, cytoplasmic domain"/>
    <property type="match status" value="1"/>
</dbReference>
<feature type="domain" description="Cation efflux protein cytoplasmic" evidence="9">
    <location>
        <begin position="205"/>
        <end position="281"/>
    </location>
</feature>
<keyword evidence="3" id="KW-0813">Transport</keyword>
<evidence type="ECO:0000256" key="5">
    <source>
        <dbReference type="ARBA" id="ARBA00022989"/>
    </source>
</evidence>
<dbReference type="AlphaFoldDB" id="A0A9J6QRD4"/>
<evidence type="ECO:0000256" key="6">
    <source>
        <dbReference type="ARBA" id="ARBA00023136"/>
    </source>
</evidence>
<dbReference type="PANTHER" id="PTHR43840:SF15">
    <property type="entry name" value="MITOCHONDRIAL METAL TRANSPORTER 1-RELATED"/>
    <property type="match status" value="1"/>
</dbReference>
<protein>
    <submittedName>
        <fullName evidence="10">Cation diffusion facilitator family transporter</fullName>
    </submittedName>
</protein>
<dbReference type="GO" id="GO:0016020">
    <property type="term" value="C:membrane"/>
    <property type="evidence" value="ECO:0007669"/>
    <property type="project" value="UniProtKB-SubCell"/>
</dbReference>
<evidence type="ECO:0000259" key="8">
    <source>
        <dbReference type="Pfam" id="PF01545"/>
    </source>
</evidence>
<dbReference type="NCBIfam" id="TIGR01297">
    <property type="entry name" value="CDF"/>
    <property type="match status" value="1"/>
</dbReference>
<dbReference type="EMBL" id="JAOSHN010000003">
    <property type="protein sequence ID" value="MCU7378445.1"/>
    <property type="molecule type" value="Genomic_DNA"/>
</dbReference>
<keyword evidence="11" id="KW-1185">Reference proteome</keyword>
<dbReference type="InterPro" id="IPR058533">
    <property type="entry name" value="Cation_efflux_TM"/>
</dbReference>
<dbReference type="InterPro" id="IPR036837">
    <property type="entry name" value="Cation_efflux_CTD_sf"/>
</dbReference>
<dbReference type="InterPro" id="IPR050291">
    <property type="entry name" value="CDF_Transporter"/>
</dbReference>
<evidence type="ECO:0000313" key="11">
    <source>
        <dbReference type="Proteomes" id="UP001065549"/>
    </source>
</evidence>
<keyword evidence="4 7" id="KW-0812">Transmembrane</keyword>
<dbReference type="SUPFAM" id="SSF161111">
    <property type="entry name" value="Cation efflux protein transmembrane domain-like"/>
    <property type="match status" value="1"/>
</dbReference>
<evidence type="ECO:0000256" key="3">
    <source>
        <dbReference type="ARBA" id="ARBA00022448"/>
    </source>
</evidence>
<evidence type="ECO:0000313" key="10">
    <source>
        <dbReference type="EMBL" id="MCU7378445.1"/>
    </source>
</evidence>
<dbReference type="FunFam" id="1.20.1510.10:FF:000006">
    <property type="entry name" value="Divalent cation efflux transporter"/>
    <property type="match status" value="1"/>
</dbReference>
<dbReference type="InterPro" id="IPR027470">
    <property type="entry name" value="Cation_efflux_CTD"/>
</dbReference>
<dbReference type="InterPro" id="IPR002524">
    <property type="entry name" value="Cation_efflux"/>
</dbReference>
<proteinExistence type="inferred from homology"/>
<evidence type="ECO:0000256" key="1">
    <source>
        <dbReference type="ARBA" id="ARBA00004141"/>
    </source>
</evidence>
<evidence type="ECO:0000259" key="9">
    <source>
        <dbReference type="Pfam" id="PF16916"/>
    </source>
</evidence>
<sequence>MQVSIVSIAVNLLLSAFKLAAGLIARSGAMISDAVHSASDVFSTLIVMAGISISGKKSDREHPYGHERMECVASILLAIFLLATGIGIGFAAIEKLLNGSSQTIAIPGKLALIAAIISIVVKEGMYWYTRKAAKKIHSGALMADAWHHRSDALSSVGAFIGILGARMGLPIMDPLASVIICIFIAKASIDIFRDAMDKMVDKACDSETVDRMIFLALSNPKVKQVDEMRTRMFGARSYVDMEIAVDEDLSLKEAHCIAEEVHLAVEQAFPQVKHCMVHVNPQASNR</sequence>
<gene>
    <name evidence="10" type="ORF">OBO34_08750</name>
</gene>